<reference evidence="2" key="1">
    <citation type="submission" date="2018-05" db="EMBL/GenBank/DDBJ databases">
        <authorList>
            <person name="Lanie J.A."/>
            <person name="Ng W.-L."/>
            <person name="Kazmierczak K.M."/>
            <person name="Andrzejewski T.M."/>
            <person name="Davidsen T.M."/>
            <person name="Wayne K.J."/>
            <person name="Tettelin H."/>
            <person name="Glass J.I."/>
            <person name="Rusch D."/>
            <person name="Podicherti R."/>
            <person name="Tsui H.-C.T."/>
            <person name="Winkler M.E."/>
        </authorList>
    </citation>
    <scope>NUCLEOTIDE SEQUENCE</scope>
</reference>
<evidence type="ECO:0000313" key="2">
    <source>
        <dbReference type="EMBL" id="SVA84881.1"/>
    </source>
</evidence>
<sequence length="326" mass="35957">MTANQVDSPRCPNCGSRDRGDDTTHHFCTDCGWQLEPIEADSGFVPARSDASKLRSRAAGRSELGSQIAPQGDKLARKLRKYHERATAKTPKFVDGIIDELLRTNEPEGTVAVAASIIDEADSKDRRGALGRKRTKCLGFQDGMTKADRTVYRQRAFAAAALVHMNQYGNPNRALQIADEWNLDKVDLLRALRLLRRALRASPAYRPGESPDEFRGRQLRHDLHTLRDHLSDRLGHAQASQVMDTAAAILSDSGEPVELGSDAFVGAFAAYSSTKAAMVAMFDAMKFHGLQADAARFLHDRVPVWNMAVFLSDVDSFFGRESAEEA</sequence>
<gene>
    <name evidence="2" type="ORF">METZ01_LOCUS137735</name>
</gene>
<evidence type="ECO:0000256" key="1">
    <source>
        <dbReference type="SAM" id="MobiDB-lite"/>
    </source>
</evidence>
<accession>A0A381Z7G4</accession>
<dbReference type="EMBL" id="UINC01020148">
    <property type="protein sequence ID" value="SVA84881.1"/>
    <property type="molecule type" value="Genomic_DNA"/>
</dbReference>
<protein>
    <recommendedName>
        <fullName evidence="3">TFIIB-type domain-containing protein</fullName>
    </recommendedName>
</protein>
<organism evidence="2">
    <name type="scientific">marine metagenome</name>
    <dbReference type="NCBI Taxonomy" id="408172"/>
    <lineage>
        <taxon>unclassified sequences</taxon>
        <taxon>metagenomes</taxon>
        <taxon>ecological metagenomes</taxon>
    </lineage>
</organism>
<name>A0A381Z7G4_9ZZZZ</name>
<proteinExistence type="predicted"/>
<dbReference type="AlphaFoldDB" id="A0A381Z7G4"/>
<feature type="region of interest" description="Disordered" evidence="1">
    <location>
        <begin position="1"/>
        <end position="21"/>
    </location>
</feature>
<evidence type="ECO:0008006" key="3">
    <source>
        <dbReference type="Google" id="ProtNLM"/>
    </source>
</evidence>